<dbReference type="RefSeq" id="WP_002515733.1">
    <property type="nucleotide sequence ID" value="NZ_AP022844.1"/>
</dbReference>
<dbReference type="PROSITE" id="PS51257">
    <property type="entry name" value="PROKAR_LIPOPROTEIN"/>
    <property type="match status" value="1"/>
</dbReference>
<evidence type="ECO:0008006" key="6">
    <source>
        <dbReference type="Google" id="ProtNLM"/>
    </source>
</evidence>
<feature type="signal peptide" evidence="1">
    <location>
        <begin position="1"/>
        <end position="22"/>
    </location>
</feature>
<evidence type="ECO:0000256" key="1">
    <source>
        <dbReference type="SAM" id="SignalP"/>
    </source>
</evidence>
<dbReference type="EMBL" id="CP031442">
    <property type="protein sequence ID" value="AXM07045.1"/>
    <property type="molecule type" value="Genomic_DNA"/>
</dbReference>
<proteinExistence type="predicted"/>
<dbReference type="OrthoDB" id="5143857at2"/>
<dbReference type="Proteomes" id="UP000226191">
    <property type="component" value="Unassembled WGS sequence"/>
</dbReference>
<dbReference type="GeneID" id="92856025"/>
<evidence type="ECO:0000313" key="2">
    <source>
        <dbReference type="EMBL" id="AXM07045.1"/>
    </source>
</evidence>
<dbReference type="Proteomes" id="UP000256621">
    <property type="component" value="Chromosome"/>
</dbReference>
<evidence type="ECO:0000313" key="4">
    <source>
        <dbReference type="Proteomes" id="UP000226191"/>
    </source>
</evidence>
<keyword evidence="1" id="KW-0732">Signal</keyword>
<dbReference type="EMBL" id="MVCE01000002">
    <property type="protein sequence ID" value="PGF35264.1"/>
    <property type="molecule type" value="Genomic_DNA"/>
</dbReference>
<evidence type="ECO:0000313" key="3">
    <source>
        <dbReference type="EMBL" id="PGF35264.1"/>
    </source>
</evidence>
<dbReference type="AlphaFoldDB" id="A0A2B7JS46"/>
<organism evidence="3 4">
    <name type="scientific">Cutibacterium acnes</name>
    <name type="common">Propionibacterium acnes</name>
    <dbReference type="NCBI Taxonomy" id="1747"/>
    <lineage>
        <taxon>Bacteria</taxon>
        <taxon>Bacillati</taxon>
        <taxon>Actinomycetota</taxon>
        <taxon>Actinomycetes</taxon>
        <taxon>Propionibacteriales</taxon>
        <taxon>Propionibacteriaceae</taxon>
        <taxon>Cutibacterium</taxon>
    </lineage>
</organism>
<feature type="chain" id="PRO_5042694512" description="Lipoprotein" evidence="1">
    <location>
        <begin position="23"/>
        <end position="219"/>
    </location>
</feature>
<evidence type="ECO:0000313" key="5">
    <source>
        <dbReference type="Proteomes" id="UP000256621"/>
    </source>
</evidence>
<name>A0A2B7JS46_CUTAC</name>
<accession>A0A2B7JS46</accession>
<reference evidence="2 5" key="2">
    <citation type="submission" date="2018-08" db="EMBL/GenBank/DDBJ databases">
        <title>Genome sequencing of Cutibacterium acnes KCOM 1315.</title>
        <authorList>
            <person name="Kook J.-K."/>
            <person name="Park S.-N."/>
            <person name="Lim Y.K."/>
        </authorList>
    </citation>
    <scope>NUCLEOTIDE SEQUENCE [LARGE SCALE GENOMIC DNA]</scope>
    <source>
        <strain evidence="2 5">KCOM 1315</strain>
    </source>
</reference>
<protein>
    <recommendedName>
        <fullName evidence="6">Lipoprotein</fullName>
    </recommendedName>
</protein>
<reference evidence="3 4" key="1">
    <citation type="submission" date="2017-02" db="EMBL/GenBank/DDBJ databases">
        <title>Prevalence of linear plasmids in Cutibacterium acnes isolates obtained from cancerous prostatic tissue.</title>
        <authorList>
            <person name="Davidsson S."/>
            <person name="Bruggemann H."/>
        </authorList>
    </citation>
    <scope>NUCLEOTIDE SEQUENCE [LARGE SCALE GENOMIC DNA]</scope>
    <source>
        <strain evidence="3 4">11-78</strain>
    </source>
</reference>
<sequence length="219" mass="23015">MRRGVVTSVLLACTLVSGCSTLKPLTEPQPTPTVSASKVPQGIDAHPAWAVPVARSGKKLGHFGDDRIRIEVDQAAIAKAPEDSIMVNPQDGTPVVSKGSSIVLVRYIVTNVSKAPINLGLGTVTITARYPDWTWRQPLVSVLAPRADAAHKIVTTPFAPGTARPPYVLGLGESFMVGANYPYETAEQLDVTATVVVCDTAGAVDPGLGWTITGKVHLA</sequence>
<gene>
    <name evidence="3" type="ORF">B1B09_06710</name>
    <name evidence="2" type="ORF">DXN06_07790</name>
</gene>